<reference evidence="2 3" key="1">
    <citation type="submission" date="2021-01" db="EMBL/GenBank/DDBJ databases">
        <title>Genomic Encyclopedia of Type Strains, Phase IV (KMG-IV): sequencing the most valuable type-strain genomes for metagenomic binning, comparative biology and taxonomic classification.</title>
        <authorList>
            <person name="Goeker M."/>
        </authorList>
    </citation>
    <scope>NUCLEOTIDE SEQUENCE [LARGE SCALE GENOMIC DNA]</scope>
    <source>
        <strain evidence="2 3">DSM 105453</strain>
    </source>
</reference>
<name>A0ABS2RCJ9_9BACI</name>
<evidence type="ECO:0000256" key="1">
    <source>
        <dbReference type="SAM" id="Phobius"/>
    </source>
</evidence>
<comment type="caution">
    <text evidence="2">The sequence shown here is derived from an EMBL/GenBank/DDBJ whole genome shotgun (WGS) entry which is preliminary data.</text>
</comment>
<accession>A0ABS2RCJ9</accession>
<proteinExistence type="predicted"/>
<dbReference type="InterPro" id="IPR058887">
    <property type="entry name" value="YuzI-like"/>
</dbReference>
<dbReference type="RefSeq" id="WP_077112427.1">
    <property type="nucleotide sequence ID" value="NZ_JAFBFH010000046.1"/>
</dbReference>
<feature type="transmembrane region" description="Helical" evidence="1">
    <location>
        <begin position="6"/>
        <end position="36"/>
    </location>
</feature>
<feature type="transmembrane region" description="Helical" evidence="1">
    <location>
        <begin position="48"/>
        <end position="66"/>
    </location>
</feature>
<keyword evidence="1" id="KW-1133">Transmembrane helix</keyword>
<evidence type="ECO:0000313" key="3">
    <source>
        <dbReference type="Proteomes" id="UP000823485"/>
    </source>
</evidence>
<gene>
    <name evidence="2" type="ORF">JOC94_004428</name>
</gene>
<sequence length="69" mass="7708">MLFRTFLYLAGFGFAVAGGFNIIAYFNLLVMGASFAEYILFILKRPECYLFVVGVMMISLAVFGFQTGE</sequence>
<keyword evidence="1" id="KW-0812">Transmembrane</keyword>
<dbReference type="Pfam" id="PF26135">
    <property type="entry name" value="YuzI"/>
    <property type="match status" value="1"/>
</dbReference>
<organism evidence="2 3">
    <name type="scientific">Siminovitchia thermophila</name>
    <dbReference type="NCBI Taxonomy" id="1245522"/>
    <lineage>
        <taxon>Bacteria</taxon>
        <taxon>Bacillati</taxon>
        <taxon>Bacillota</taxon>
        <taxon>Bacilli</taxon>
        <taxon>Bacillales</taxon>
        <taxon>Bacillaceae</taxon>
        <taxon>Siminovitchia</taxon>
    </lineage>
</organism>
<keyword evidence="1" id="KW-0472">Membrane</keyword>
<dbReference type="Proteomes" id="UP000823485">
    <property type="component" value="Unassembled WGS sequence"/>
</dbReference>
<protein>
    <submittedName>
        <fullName evidence="2">Uncharacterized protein</fullName>
    </submittedName>
</protein>
<evidence type="ECO:0000313" key="2">
    <source>
        <dbReference type="EMBL" id="MBM7717400.1"/>
    </source>
</evidence>
<dbReference type="EMBL" id="JAFBFH010000046">
    <property type="protein sequence ID" value="MBM7717400.1"/>
    <property type="molecule type" value="Genomic_DNA"/>
</dbReference>
<keyword evidence="3" id="KW-1185">Reference proteome</keyword>